<reference evidence="1" key="1">
    <citation type="submission" date="2018-05" db="EMBL/GenBank/DDBJ databases">
        <title>Draft genome of Mucuna pruriens seed.</title>
        <authorList>
            <person name="Nnadi N.E."/>
            <person name="Vos R."/>
            <person name="Hasami M.H."/>
            <person name="Devisetty U.K."/>
            <person name="Aguiy J.C."/>
        </authorList>
    </citation>
    <scope>NUCLEOTIDE SEQUENCE [LARGE SCALE GENOMIC DNA]</scope>
    <source>
        <strain evidence="1">JCA_2017</strain>
    </source>
</reference>
<organism evidence="1 2">
    <name type="scientific">Mucuna pruriens</name>
    <name type="common">Velvet bean</name>
    <name type="synonym">Dolichos pruriens</name>
    <dbReference type="NCBI Taxonomy" id="157652"/>
    <lineage>
        <taxon>Eukaryota</taxon>
        <taxon>Viridiplantae</taxon>
        <taxon>Streptophyta</taxon>
        <taxon>Embryophyta</taxon>
        <taxon>Tracheophyta</taxon>
        <taxon>Spermatophyta</taxon>
        <taxon>Magnoliopsida</taxon>
        <taxon>eudicotyledons</taxon>
        <taxon>Gunneridae</taxon>
        <taxon>Pentapetalae</taxon>
        <taxon>rosids</taxon>
        <taxon>fabids</taxon>
        <taxon>Fabales</taxon>
        <taxon>Fabaceae</taxon>
        <taxon>Papilionoideae</taxon>
        <taxon>50 kb inversion clade</taxon>
        <taxon>NPAAA clade</taxon>
        <taxon>indigoferoid/millettioid clade</taxon>
        <taxon>Phaseoleae</taxon>
        <taxon>Mucuna</taxon>
    </lineage>
</organism>
<comment type="caution">
    <text evidence="1">The sequence shown here is derived from an EMBL/GenBank/DDBJ whole genome shotgun (WGS) entry which is preliminary data.</text>
</comment>
<proteinExistence type="predicted"/>
<name>A0A371FJQ9_MUCPR</name>
<dbReference type="EMBL" id="QJKJ01008889">
    <property type="protein sequence ID" value="RDX78363.1"/>
    <property type="molecule type" value="Genomic_DNA"/>
</dbReference>
<dbReference type="Proteomes" id="UP000257109">
    <property type="component" value="Unassembled WGS sequence"/>
</dbReference>
<accession>A0A371FJQ9</accession>
<protein>
    <recommendedName>
        <fullName evidence="3">Copia protein</fullName>
    </recommendedName>
</protein>
<evidence type="ECO:0008006" key="3">
    <source>
        <dbReference type="Google" id="ProtNLM"/>
    </source>
</evidence>
<sequence length="128" mass="15230">TTLIQRILEAKNDSILFMHDVLENRNYIPTREEGTKIPKSSWNEDKKMRYLLNSKVKDSKISMIVHKYELFKMKDHESIDQMFGRFQIISIMRKKLPMEEFLGTLKIHEIELNEDEDHQKGKSTAFKA</sequence>
<dbReference type="AlphaFoldDB" id="A0A371FJQ9"/>
<dbReference type="OrthoDB" id="1435362at2759"/>
<evidence type="ECO:0000313" key="1">
    <source>
        <dbReference type="EMBL" id="RDX78363.1"/>
    </source>
</evidence>
<gene>
    <name evidence="1" type="ORF">CR513_41368</name>
</gene>
<evidence type="ECO:0000313" key="2">
    <source>
        <dbReference type="Proteomes" id="UP000257109"/>
    </source>
</evidence>
<feature type="non-terminal residue" evidence="1">
    <location>
        <position position="1"/>
    </location>
</feature>
<keyword evidence="2" id="KW-1185">Reference proteome</keyword>